<protein>
    <submittedName>
        <fullName evidence="1">Mlo127p</fullName>
    </submittedName>
</protein>
<dbReference type="RefSeq" id="XP_033767301.1">
    <property type="nucleotide sequence ID" value="XM_033911410.1"/>
</dbReference>
<dbReference type="OrthoDB" id="4063069at2759"/>
<organism evidence="1">
    <name type="scientific">Saccharomyces paradoxus</name>
    <name type="common">Yeast</name>
    <name type="synonym">Saccharomyces douglasii</name>
    <dbReference type="NCBI Taxonomy" id="27291"/>
    <lineage>
        <taxon>Eukaryota</taxon>
        <taxon>Fungi</taxon>
        <taxon>Dikarya</taxon>
        <taxon>Ascomycota</taxon>
        <taxon>Saccharomycotina</taxon>
        <taxon>Saccharomycetes</taxon>
        <taxon>Saccharomycetales</taxon>
        <taxon>Saccharomycetaceae</taxon>
        <taxon>Saccharomyces</taxon>
    </lineage>
</organism>
<evidence type="ECO:0000313" key="1">
    <source>
        <dbReference type="RefSeq" id="XP_033767301.1"/>
    </source>
</evidence>
<dbReference type="AlphaFoldDB" id="A0A8B8UUB0"/>
<accession>A0A8B8UUB0</accession>
<gene>
    <name evidence="1" type="primary">MLO127</name>
    <name evidence="1" type="ORF">SPAR_J02210</name>
</gene>
<name>A0A8B8UUB0_SACPA</name>
<reference evidence="1" key="4">
    <citation type="submission" date="2025-08" db="UniProtKB">
        <authorList>
            <consortium name="RefSeq"/>
        </authorList>
    </citation>
    <scope>IDENTIFICATION</scope>
    <source>
        <strain evidence="1">CBS432</strain>
    </source>
</reference>
<reference evidence="1" key="2">
    <citation type="submission" date="2020-01" db="EMBL/GenBank/DDBJ databases">
        <title>Population-level Yeast Reference Genomes.</title>
        <authorList>
            <person name="Yue J.-X."/>
        </authorList>
    </citation>
    <scope>NUCLEOTIDE SEQUENCE</scope>
    <source>
        <strain evidence="1">CBS432</strain>
    </source>
</reference>
<dbReference type="VEuPathDB" id="FungiDB:SPAR_J02210"/>
<dbReference type="GeneID" id="54631630"/>
<reference evidence="1" key="3">
    <citation type="submission" date="2025-07" db="EMBL/GenBank/DDBJ databases">
        <authorList>
            <consortium name="NCBI Genome Project"/>
        </authorList>
    </citation>
    <scope>NUCLEOTIDE SEQUENCE</scope>
    <source>
        <strain evidence="1">CBS432</strain>
    </source>
</reference>
<proteinExistence type="predicted"/>
<sequence length="1124" mass="127251">MLAGRIRMIRIAMSDNIIVSEVNGPQEVVKCFVREEDGLEGQSRKLVVIGLEYIDVFEGIEQDEARKVLRLRTYGCTVAAFYYKDHTAPNRRLYILLKATGRLDFIDLDYKLVKSLETGIDQVRSEPKFFFQDPLRAALVFNLSCTEIYEIPTDDILCLVETDVKLSYITSSPIVSIDECINFNDILDKDVFTLSILTHTYNETEYQLEACVCVFEPKPAKGAKWQRTANLSFAEKAKASQILLKSVANIGHFVFTPWKTYFIKHALSSKQTIDGKTIGKMYQGPGAFEPNSTERMELLQPILADATSNHLTFTFVTNTAFMITCRMNAILSSFEDDTYIWGSALYEKFPINDGTLLDHYLSAFFDEKCWILVCPKGHLTVHSIGNKANGNTVALGSLVCKSTLYSDFIGNFTRSHLSCGSLHNGQGYLSLKYRSYGNIFASASMKLLFKTKDGAPHQVYSTRKGIYWADVNNNIYKDSERIDSEIGGSFIATKDGALLKDNTIVALAPIRKDNECNYVYVTKQGYLRWSCSKAYYRIQNIKTNLTIENCFISAISRKCSFLTVLVLNDEIMVFDRYNRSRSQKAVFHRLSDLASIFLYEYESTVYIFISDTEGNLCIMKLATFEIVEEFKICKKKLQFCEVPNSDYVFIYTTDTTVLFKPCKVKGRFEIQEVYAPYRISYLIPGEKDDSVVMVTLQGKFYDVHVPSTVGMATFGSKFEQVPKTCLKFITLESSSRYVIVAAVPVANQLQDKYSEIYVYDVKHFKNISAFNLSSINNDIKSIKYENVLISDIIAVPILKRTEALGKKKTSELYKEVIFNSCILVSLNLDSIDDVDSSNMNNLLLFSFDEESGSIDFLFGINTGFPITGLHNYYNGCILVYGESMQAYQLNYSVHDNKFSIEQVSNILNISGVAITSSIFFDKRKAKMARKQQNIGTWIYLEKMVSLDIRKGMMRFNVIHTTDGNMDKVHLQVQPLDSLERDLINSITDSGKILTGAATVTFKNIRYLLISYGGQKLRLFSLELDGEEEIDEGVYHVGAPVTTINSVRTTDSRMSTFLGEPTFTPLFLVTTLSNGCYVIGFIHKESDISLYMLSEEKAVFARRPGQKFFGFLDPQMDDHIVISGS</sequence>
<dbReference type="KEGG" id="spao:SPAR_J02210"/>
<reference evidence="1" key="1">
    <citation type="journal article" date="2017" name="Nat. Genet.">
        <title>Contrasting evolutionary genome dynamics between domesticated and wild yeasts.</title>
        <authorList>
            <person name="Yue J.X."/>
            <person name="Li J."/>
            <person name="Aigrain L."/>
            <person name="Hallin J."/>
            <person name="Persson K."/>
            <person name="Oliver K."/>
            <person name="Bergstrom A."/>
            <person name="Coupland P."/>
            <person name="Warringer J."/>
            <person name="Lagomarsino M.C."/>
            <person name="Fischer G."/>
            <person name="Durbin R."/>
            <person name="Liti G."/>
        </authorList>
    </citation>
    <scope>NUCLEOTIDE SEQUENCE</scope>
    <source>
        <strain evidence="1">CBS432</strain>
    </source>
</reference>